<dbReference type="Ensembl" id="ENSMODT00000047728.2">
    <property type="protein sequence ID" value="ENSMODP00000048780.1"/>
    <property type="gene ID" value="ENSMODG00000035809.2"/>
</dbReference>
<dbReference type="KEGG" id="mdo:103094058"/>
<accession>A0A5F8GMM6</accession>
<keyword evidence="2 4" id="KW-0863">Zinc-finger</keyword>
<feature type="domain" description="B box-type" evidence="6">
    <location>
        <begin position="65"/>
        <end position="99"/>
    </location>
</feature>
<dbReference type="PROSITE" id="PS00518">
    <property type="entry name" value="ZF_RING_1"/>
    <property type="match status" value="1"/>
</dbReference>
<dbReference type="GO" id="GO:0005737">
    <property type="term" value="C:cytoplasm"/>
    <property type="evidence" value="ECO:0000318"/>
    <property type="project" value="GO_Central"/>
</dbReference>
<dbReference type="InterPro" id="IPR000315">
    <property type="entry name" value="Znf_B-box"/>
</dbReference>
<evidence type="ECO:0000313" key="8">
    <source>
        <dbReference type="Proteomes" id="UP000002280"/>
    </source>
</evidence>
<dbReference type="PROSITE" id="PS50089">
    <property type="entry name" value="ZF_RING_2"/>
    <property type="match status" value="1"/>
</dbReference>
<dbReference type="InParanoid" id="A0A5F8GMM6"/>
<feature type="domain" description="RING-type" evidence="5">
    <location>
        <begin position="10"/>
        <end position="47"/>
    </location>
</feature>
<reference evidence="7" key="3">
    <citation type="submission" date="2025-09" db="UniProtKB">
        <authorList>
            <consortium name="Ensembl"/>
        </authorList>
    </citation>
    <scope>IDENTIFICATION</scope>
</reference>
<dbReference type="GO" id="GO:0008270">
    <property type="term" value="F:zinc ion binding"/>
    <property type="evidence" value="ECO:0007669"/>
    <property type="project" value="UniProtKB-KW"/>
</dbReference>
<dbReference type="GO" id="GO:0045087">
    <property type="term" value="P:innate immune response"/>
    <property type="evidence" value="ECO:0000318"/>
    <property type="project" value="GO_Central"/>
</dbReference>
<dbReference type="AlphaFoldDB" id="A0A5F8GMM6"/>
<dbReference type="CDD" id="cd16449">
    <property type="entry name" value="RING-HC"/>
    <property type="match status" value="1"/>
</dbReference>
<evidence type="ECO:0000259" key="6">
    <source>
        <dbReference type="PROSITE" id="PS50119"/>
    </source>
</evidence>
<dbReference type="InterPro" id="IPR050143">
    <property type="entry name" value="TRIM/RBCC"/>
</dbReference>
<dbReference type="PANTHER" id="PTHR24103">
    <property type="entry name" value="E3 UBIQUITIN-PROTEIN LIGASE TRIM"/>
    <property type="match status" value="1"/>
</dbReference>
<proteinExistence type="predicted"/>
<dbReference type="GO" id="GO:0061630">
    <property type="term" value="F:ubiquitin protein ligase activity"/>
    <property type="evidence" value="ECO:0000318"/>
    <property type="project" value="GO_Central"/>
</dbReference>
<gene>
    <name evidence="7" type="primary">LOC103094058</name>
</gene>
<dbReference type="OMA" id="IVECGHA"/>
<protein>
    <submittedName>
        <fullName evidence="7">E3 ubiquitin-protein ligase TRIM11-like</fullName>
    </submittedName>
</protein>
<keyword evidence="8" id="KW-1185">Reference proteome</keyword>
<evidence type="ECO:0000256" key="3">
    <source>
        <dbReference type="ARBA" id="ARBA00022833"/>
    </source>
</evidence>
<dbReference type="Bgee" id="ENSMODG00000035809">
    <property type="expression patterns" value="Expressed in extraembryonic membrane and 3 other cell types or tissues"/>
</dbReference>
<evidence type="ECO:0000259" key="5">
    <source>
        <dbReference type="PROSITE" id="PS50089"/>
    </source>
</evidence>
<keyword evidence="3" id="KW-0862">Zinc</keyword>
<evidence type="ECO:0000256" key="1">
    <source>
        <dbReference type="ARBA" id="ARBA00022723"/>
    </source>
</evidence>
<evidence type="ECO:0000256" key="2">
    <source>
        <dbReference type="ARBA" id="ARBA00022771"/>
    </source>
</evidence>
<evidence type="ECO:0000256" key="4">
    <source>
        <dbReference type="PROSITE-ProRule" id="PRU00024"/>
    </source>
</evidence>
<dbReference type="Gene3D" id="3.30.160.60">
    <property type="entry name" value="Classic Zinc Finger"/>
    <property type="match status" value="1"/>
</dbReference>
<evidence type="ECO:0000313" key="7">
    <source>
        <dbReference type="Ensembl" id="ENSMODP00000048780.1"/>
    </source>
</evidence>
<dbReference type="SUPFAM" id="SSF57850">
    <property type="entry name" value="RING/U-box"/>
    <property type="match status" value="1"/>
</dbReference>
<dbReference type="InterPro" id="IPR017907">
    <property type="entry name" value="Znf_RING_CS"/>
</dbReference>
<organism evidence="7 8">
    <name type="scientific">Monodelphis domestica</name>
    <name type="common">Gray short-tailed opossum</name>
    <dbReference type="NCBI Taxonomy" id="13616"/>
    <lineage>
        <taxon>Eukaryota</taxon>
        <taxon>Metazoa</taxon>
        <taxon>Chordata</taxon>
        <taxon>Craniata</taxon>
        <taxon>Vertebrata</taxon>
        <taxon>Euteleostomi</taxon>
        <taxon>Mammalia</taxon>
        <taxon>Metatheria</taxon>
        <taxon>Didelphimorphia</taxon>
        <taxon>Didelphidae</taxon>
        <taxon>Monodelphis</taxon>
    </lineage>
</organism>
<sequence length="387" mass="45431">MANHEVLELCLICFETAPLTVIVECGHAICMVCLRNQTSPPLCCTQCWEFSQMRTLQGNRAMYPEGEGVCEIHQEDQKLFCDRNQTLLCMTCSKSEDHKDEFHWPIAVAAFRCREAIKENLIILHEQLEKVEELLSEENKPFAWGLMWWHHKETNGNMDLKNFTHPGEFPTRTEDSRKDGLTVVKGNKKLSKFFQELKEMEMTQEYQIMEEKKKWEDMMSNQRSMLTDRITEIEEKIQKPDIEMLQNVTETLRRSSLKLDLKLFTPKLTPSYIFTVMKFSRIFQKVSSLGHKLGENFRYYNLSEDRQRTIDILSLDSCSGFMQTVYVAENVLAKTYKQGHLILTFSEYLEPPSEFSRGTNYGESFFLCHRTQPLIKEYPNTFDYLCT</sequence>
<dbReference type="PROSITE" id="PS50119">
    <property type="entry name" value="ZF_BBOX"/>
    <property type="match status" value="1"/>
</dbReference>
<reference evidence="7" key="2">
    <citation type="submission" date="2025-08" db="UniProtKB">
        <authorList>
            <consortium name="Ensembl"/>
        </authorList>
    </citation>
    <scope>IDENTIFICATION</scope>
</reference>
<keyword evidence="1" id="KW-0479">Metal-binding</keyword>
<dbReference type="SUPFAM" id="SSF57845">
    <property type="entry name" value="B-box zinc-binding domain"/>
    <property type="match status" value="1"/>
</dbReference>
<dbReference type="GeneTree" id="ENSGT00940000158433"/>
<name>A0A5F8GMM6_MONDO</name>
<dbReference type="InterPro" id="IPR001841">
    <property type="entry name" value="Znf_RING"/>
</dbReference>
<dbReference type="Proteomes" id="UP000002280">
    <property type="component" value="Chromosome 4"/>
</dbReference>
<reference evidence="7 8" key="1">
    <citation type="journal article" date="2007" name="Nature">
        <title>Genome of the marsupial Monodelphis domestica reveals innovation in non-coding sequences.</title>
        <authorList>
            <person name="Mikkelsen T.S."/>
            <person name="Wakefield M.J."/>
            <person name="Aken B."/>
            <person name="Amemiya C.T."/>
            <person name="Chang J.L."/>
            <person name="Duke S."/>
            <person name="Garber M."/>
            <person name="Gentles A.J."/>
            <person name="Goodstadt L."/>
            <person name="Heger A."/>
            <person name="Jurka J."/>
            <person name="Kamal M."/>
            <person name="Mauceli E."/>
            <person name="Searle S.M."/>
            <person name="Sharpe T."/>
            <person name="Baker M.L."/>
            <person name="Batzer M.A."/>
            <person name="Benos P.V."/>
            <person name="Belov K."/>
            <person name="Clamp M."/>
            <person name="Cook A."/>
            <person name="Cuff J."/>
            <person name="Das R."/>
            <person name="Davidow L."/>
            <person name="Deakin J.E."/>
            <person name="Fazzari M.J."/>
            <person name="Glass J.L."/>
            <person name="Grabherr M."/>
            <person name="Greally J.M."/>
            <person name="Gu W."/>
            <person name="Hore T.A."/>
            <person name="Huttley G.A."/>
            <person name="Kleber M."/>
            <person name="Jirtle R.L."/>
            <person name="Koina E."/>
            <person name="Lee J.T."/>
            <person name="Mahony S."/>
            <person name="Marra M.A."/>
            <person name="Miller R.D."/>
            <person name="Nicholls R.D."/>
            <person name="Oda M."/>
            <person name="Papenfuss A.T."/>
            <person name="Parra Z.E."/>
            <person name="Pollock D.D."/>
            <person name="Ray D.A."/>
            <person name="Schein J.E."/>
            <person name="Speed T.P."/>
            <person name="Thompson K."/>
            <person name="VandeBerg J.L."/>
            <person name="Wade C.M."/>
            <person name="Walker J.A."/>
            <person name="Waters P.D."/>
            <person name="Webber C."/>
            <person name="Weidman J.R."/>
            <person name="Xie X."/>
            <person name="Zody M.C."/>
            <person name="Baldwin J."/>
            <person name="Abdouelleil A."/>
            <person name="Abdulkadir J."/>
            <person name="Abebe A."/>
            <person name="Abera B."/>
            <person name="Abreu J."/>
            <person name="Acer S.C."/>
            <person name="Aftuck L."/>
            <person name="Alexander A."/>
            <person name="An P."/>
            <person name="Anderson E."/>
            <person name="Anderson S."/>
            <person name="Arachi H."/>
            <person name="Azer M."/>
            <person name="Bachantsang P."/>
            <person name="Barry A."/>
            <person name="Bayul T."/>
            <person name="Berlin A."/>
            <person name="Bessette D."/>
            <person name="Bloom T."/>
            <person name="Bloom T."/>
            <person name="Boguslavskiy L."/>
            <person name="Bonnet C."/>
            <person name="Boukhgalter B."/>
            <person name="Bourzgui I."/>
            <person name="Brown A."/>
            <person name="Cahill P."/>
            <person name="Channer S."/>
            <person name="Cheshatsang Y."/>
            <person name="Chuda L."/>
            <person name="Citroen M."/>
            <person name="Collymore A."/>
            <person name="Cooke P."/>
            <person name="Costello M."/>
            <person name="D'Aco K."/>
            <person name="Daza R."/>
            <person name="De Haan G."/>
            <person name="DeGray S."/>
            <person name="DeMaso C."/>
            <person name="Dhargay N."/>
            <person name="Dooley K."/>
            <person name="Dooley E."/>
            <person name="Doricent M."/>
            <person name="Dorje P."/>
            <person name="Dorjee K."/>
            <person name="Dupes A."/>
            <person name="Elong R."/>
            <person name="Falk J."/>
            <person name="Farina A."/>
            <person name="Faro S."/>
            <person name="Ferguson D."/>
            <person name="Fisher S."/>
            <person name="Foley C.D."/>
            <person name="Franke A."/>
            <person name="Friedrich D."/>
            <person name="Gadbois L."/>
            <person name="Gearin G."/>
            <person name="Gearin C.R."/>
            <person name="Giannoukos G."/>
            <person name="Goode T."/>
            <person name="Graham J."/>
            <person name="Grandbois E."/>
            <person name="Grewal S."/>
            <person name="Gyaltsen K."/>
            <person name="Hafez N."/>
            <person name="Hagos B."/>
            <person name="Hall J."/>
            <person name="Henson C."/>
            <person name="Hollinger A."/>
            <person name="Honan T."/>
            <person name="Huard M.D."/>
            <person name="Hughes L."/>
            <person name="Hurhula B."/>
            <person name="Husby M.E."/>
            <person name="Kamat A."/>
            <person name="Kanga B."/>
            <person name="Kashin S."/>
            <person name="Khazanovich D."/>
            <person name="Kisner P."/>
            <person name="Lance K."/>
            <person name="Lara M."/>
            <person name="Lee W."/>
            <person name="Lennon N."/>
            <person name="Letendre F."/>
            <person name="LeVine R."/>
            <person name="Lipovsky A."/>
            <person name="Liu X."/>
            <person name="Liu J."/>
            <person name="Liu S."/>
            <person name="Lokyitsang T."/>
            <person name="Lokyitsang Y."/>
            <person name="Lubonja R."/>
            <person name="Lui A."/>
            <person name="MacDonald P."/>
            <person name="Magnisalis V."/>
            <person name="Maru K."/>
            <person name="Matthews C."/>
            <person name="McCusker W."/>
            <person name="McDonough S."/>
            <person name="Mehta T."/>
            <person name="Meldrim J."/>
            <person name="Meneus L."/>
            <person name="Mihai O."/>
            <person name="Mihalev A."/>
            <person name="Mihova T."/>
            <person name="Mittelman R."/>
            <person name="Mlenga V."/>
            <person name="Montmayeur A."/>
            <person name="Mulrain L."/>
            <person name="Navidi A."/>
            <person name="Naylor J."/>
            <person name="Negash T."/>
            <person name="Nguyen T."/>
            <person name="Nguyen N."/>
            <person name="Nicol R."/>
            <person name="Norbu C."/>
            <person name="Norbu N."/>
            <person name="Novod N."/>
            <person name="O'Neill B."/>
            <person name="Osman S."/>
            <person name="Markiewicz E."/>
            <person name="Oyono O.L."/>
            <person name="Patti C."/>
            <person name="Phunkhang P."/>
            <person name="Pierre F."/>
            <person name="Priest M."/>
            <person name="Raghuraman S."/>
            <person name="Rege F."/>
            <person name="Reyes R."/>
            <person name="Rise C."/>
            <person name="Rogov P."/>
            <person name="Ross K."/>
            <person name="Ryan E."/>
            <person name="Settipalli S."/>
            <person name="Shea T."/>
            <person name="Sherpa N."/>
            <person name="Shi L."/>
            <person name="Shih D."/>
            <person name="Sparrow T."/>
            <person name="Spaulding J."/>
            <person name="Stalker J."/>
            <person name="Stange-Thomann N."/>
            <person name="Stavropoulos S."/>
            <person name="Stone C."/>
            <person name="Strader C."/>
            <person name="Tesfaye S."/>
            <person name="Thomson T."/>
            <person name="Thoulutsang Y."/>
            <person name="Thoulutsang D."/>
            <person name="Topham K."/>
            <person name="Topping I."/>
            <person name="Tsamla T."/>
            <person name="Vassiliev H."/>
            <person name="Vo A."/>
            <person name="Wangchuk T."/>
            <person name="Wangdi T."/>
            <person name="Weiand M."/>
            <person name="Wilkinson J."/>
            <person name="Wilson A."/>
            <person name="Yadav S."/>
            <person name="Young G."/>
            <person name="Yu Q."/>
            <person name="Zembek L."/>
            <person name="Zhong D."/>
            <person name="Zimmer A."/>
            <person name="Zwirko Z."/>
            <person name="Jaffe D.B."/>
            <person name="Alvarez P."/>
            <person name="Brockman W."/>
            <person name="Butler J."/>
            <person name="Chin C."/>
            <person name="Gnerre S."/>
            <person name="MacCallum I."/>
            <person name="Graves J.A."/>
            <person name="Ponting C.P."/>
            <person name="Breen M."/>
            <person name="Samollow P.B."/>
            <person name="Lander E.S."/>
            <person name="Lindblad-Toh K."/>
        </authorList>
    </citation>
    <scope>NUCLEOTIDE SEQUENCE [LARGE SCALE GENOMIC DNA]</scope>
</reference>